<evidence type="ECO:0000313" key="4">
    <source>
        <dbReference type="EMBL" id="AWI10155.1"/>
    </source>
</evidence>
<evidence type="ECO:0000256" key="1">
    <source>
        <dbReference type="ARBA" id="ARBA00022801"/>
    </source>
</evidence>
<protein>
    <recommendedName>
        <fullName evidence="3">BD-FAE-like domain-containing protein</fullName>
    </recommendedName>
</protein>
<proteinExistence type="predicted"/>
<dbReference type="OrthoDB" id="24847at2"/>
<feature type="chain" id="PRO_5016025931" description="BD-FAE-like domain-containing protein" evidence="2">
    <location>
        <begin position="32"/>
        <end position="301"/>
    </location>
</feature>
<keyword evidence="1" id="KW-0378">Hydrolase</keyword>
<feature type="signal peptide" evidence="2">
    <location>
        <begin position="1"/>
        <end position="31"/>
    </location>
</feature>
<dbReference type="InterPro" id="IPR049492">
    <property type="entry name" value="BD-FAE-like_dom"/>
</dbReference>
<evidence type="ECO:0000256" key="2">
    <source>
        <dbReference type="SAM" id="SignalP"/>
    </source>
</evidence>
<dbReference type="KEGG" id="elut:CKA38_13610"/>
<evidence type="ECO:0000313" key="5">
    <source>
        <dbReference type="Proteomes" id="UP000244896"/>
    </source>
</evidence>
<accession>A0A2U8E5W7</accession>
<dbReference type="PANTHER" id="PTHR48081">
    <property type="entry name" value="AB HYDROLASE SUPERFAMILY PROTEIN C4A8.06C"/>
    <property type="match status" value="1"/>
</dbReference>
<dbReference type="RefSeq" id="WP_108826029.1">
    <property type="nucleotide sequence ID" value="NZ_CP023004.1"/>
</dbReference>
<dbReference type="InterPro" id="IPR050300">
    <property type="entry name" value="GDXG_lipolytic_enzyme"/>
</dbReference>
<dbReference type="EMBL" id="CP023004">
    <property type="protein sequence ID" value="AWI10155.1"/>
    <property type="molecule type" value="Genomic_DNA"/>
</dbReference>
<dbReference type="Pfam" id="PF20434">
    <property type="entry name" value="BD-FAE"/>
    <property type="match status" value="1"/>
</dbReference>
<name>A0A2U8E5W7_9BACT</name>
<dbReference type="PANTHER" id="PTHR48081:SF13">
    <property type="entry name" value="ALPHA_BETA HYDROLASE"/>
    <property type="match status" value="1"/>
</dbReference>
<dbReference type="AlphaFoldDB" id="A0A2U8E5W7"/>
<dbReference type="InterPro" id="IPR029058">
    <property type="entry name" value="AB_hydrolase_fold"/>
</dbReference>
<feature type="domain" description="BD-FAE-like" evidence="3">
    <location>
        <begin position="54"/>
        <end position="257"/>
    </location>
</feature>
<keyword evidence="2" id="KW-0732">Signal</keyword>
<keyword evidence="5" id="KW-1185">Reference proteome</keyword>
<reference evidence="4 5" key="1">
    <citation type="journal article" date="2018" name="Syst. Appl. Microbiol.">
        <title>Ereboglobus luteus gen. nov. sp. nov. from cockroach guts, and new insights into the oxygen relationship of the genera Opitutus and Didymococcus (Verrucomicrobia: Opitutaceae).</title>
        <authorList>
            <person name="Tegtmeier D."/>
            <person name="Belitz A."/>
            <person name="Radek R."/>
            <person name="Heimerl T."/>
            <person name="Brune A."/>
        </authorList>
    </citation>
    <scope>NUCLEOTIDE SEQUENCE [LARGE SCALE GENOMIC DNA]</scope>
    <source>
        <strain evidence="4 5">Ho45</strain>
    </source>
</reference>
<dbReference type="SUPFAM" id="SSF53474">
    <property type="entry name" value="alpha/beta-Hydrolases"/>
    <property type="match status" value="1"/>
</dbReference>
<evidence type="ECO:0000259" key="3">
    <source>
        <dbReference type="Pfam" id="PF20434"/>
    </source>
</evidence>
<gene>
    <name evidence="4" type="ORF">CKA38_13610</name>
</gene>
<dbReference type="GO" id="GO:0016787">
    <property type="term" value="F:hydrolase activity"/>
    <property type="evidence" value="ECO:0007669"/>
    <property type="project" value="UniProtKB-KW"/>
</dbReference>
<dbReference type="Proteomes" id="UP000244896">
    <property type="component" value="Chromosome"/>
</dbReference>
<sequence length="301" mass="32166">MKSKRAVPVIAAALIAGICAPAGLSAQKAGATPPDVTAYRDMPYVTGGGKRQTLDLYVPKNAGAKKPFPLIIWIHGGGWEKGSKTSCFPLRMDFAKRGYAIASINYRYTSAAPFPTQIEDCKAAVRWLRSRAGEYNLDPNRFAAWGSSAGGHLAALLGVTGDVRKFDVGENLKTSSRVQAVVDFYGPADFTAKEMWEPAYETRVKLLGGSLAEKRDVAVAASPVTHAGKGAASFLICHGTKDTRVPISQSERLNDALKSAGVPTVLRRVQDAGHGLRGFFNEELMNEIAAFLSTHLVAAGK</sequence>
<dbReference type="Gene3D" id="3.40.50.1820">
    <property type="entry name" value="alpha/beta hydrolase"/>
    <property type="match status" value="1"/>
</dbReference>
<organism evidence="4 5">
    <name type="scientific">Ereboglobus luteus</name>
    <dbReference type="NCBI Taxonomy" id="1796921"/>
    <lineage>
        <taxon>Bacteria</taxon>
        <taxon>Pseudomonadati</taxon>
        <taxon>Verrucomicrobiota</taxon>
        <taxon>Opitutia</taxon>
        <taxon>Opitutales</taxon>
        <taxon>Opitutaceae</taxon>
        <taxon>Ereboglobus</taxon>
    </lineage>
</organism>